<dbReference type="Proteomes" id="UP000008311">
    <property type="component" value="Unassembled WGS sequence"/>
</dbReference>
<proteinExistence type="inferred from homology"/>
<dbReference type="PROSITE" id="PS51471">
    <property type="entry name" value="FE2OG_OXY"/>
    <property type="match status" value="1"/>
</dbReference>
<evidence type="ECO:0000256" key="3">
    <source>
        <dbReference type="ARBA" id="ARBA00023004"/>
    </source>
</evidence>
<feature type="domain" description="Fe2OG dioxygenase" evidence="5">
    <location>
        <begin position="97"/>
        <end position="197"/>
    </location>
</feature>
<dbReference type="EC" id="1.14.11.23" evidence="6"/>
<organism evidence="6 7">
    <name type="scientific">Ricinus communis</name>
    <name type="common">Castor bean</name>
    <dbReference type="NCBI Taxonomy" id="3988"/>
    <lineage>
        <taxon>Eukaryota</taxon>
        <taxon>Viridiplantae</taxon>
        <taxon>Streptophyta</taxon>
        <taxon>Embryophyta</taxon>
        <taxon>Tracheophyta</taxon>
        <taxon>Spermatophyta</taxon>
        <taxon>Magnoliopsida</taxon>
        <taxon>eudicotyledons</taxon>
        <taxon>Gunneridae</taxon>
        <taxon>Pentapetalae</taxon>
        <taxon>rosids</taxon>
        <taxon>fabids</taxon>
        <taxon>Malpighiales</taxon>
        <taxon>Euphorbiaceae</taxon>
        <taxon>Acalyphoideae</taxon>
        <taxon>Acalypheae</taxon>
        <taxon>Ricinus</taxon>
    </lineage>
</organism>
<keyword evidence="1 4" id="KW-0479">Metal-binding</keyword>
<dbReference type="eggNOG" id="KOG0143">
    <property type="taxonomic scope" value="Eukaryota"/>
</dbReference>
<dbReference type="Pfam" id="PF03171">
    <property type="entry name" value="2OG-FeII_Oxy"/>
    <property type="match status" value="1"/>
</dbReference>
<dbReference type="InterPro" id="IPR050295">
    <property type="entry name" value="Plant_2OG-oxidoreductases"/>
</dbReference>
<dbReference type="GO" id="GO:0031418">
    <property type="term" value="F:L-ascorbic acid binding"/>
    <property type="evidence" value="ECO:0007669"/>
    <property type="project" value="UniProtKB-KW"/>
</dbReference>
<dbReference type="PANTHER" id="PTHR47991">
    <property type="entry name" value="OXOGLUTARATE/IRON-DEPENDENT DIOXYGENASE"/>
    <property type="match status" value="1"/>
</dbReference>
<dbReference type="GO" id="GO:0051213">
    <property type="term" value="F:dioxygenase activity"/>
    <property type="evidence" value="ECO:0007669"/>
    <property type="project" value="UniProtKB-KW"/>
</dbReference>
<dbReference type="InterPro" id="IPR005123">
    <property type="entry name" value="Oxoglu/Fe-dep_dioxygenase_dom"/>
</dbReference>
<dbReference type="AlphaFoldDB" id="B9S194"/>
<keyword evidence="6" id="KW-0223">Dioxygenase</keyword>
<keyword evidence="4 6" id="KW-0560">Oxidoreductase</keyword>
<keyword evidence="3 4" id="KW-0408">Iron</keyword>
<evidence type="ECO:0000259" key="5">
    <source>
        <dbReference type="PROSITE" id="PS51471"/>
    </source>
</evidence>
<evidence type="ECO:0000256" key="2">
    <source>
        <dbReference type="ARBA" id="ARBA00022896"/>
    </source>
</evidence>
<dbReference type="EMBL" id="EQ973842">
    <property type="protein sequence ID" value="EEF42736.1"/>
    <property type="molecule type" value="Genomic_DNA"/>
</dbReference>
<gene>
    <name evidence="6" type="ORF">RCOM_0635290</name>
</gene>
<name>B9S194_RICCO</name>
<dbReference type="Gene3D" id="2.60.120.330">
    <property type="entry name" value="B-lactam Antibiotic, Isopenicillin N Synthase, Chain"/>
    <property type="match status" value="1"/>
</dbReference>
<keyword evidence="2" id="KW-0847">Vitamin C</keyword>
<dbReference type="InterPro" id="IPR044861">
    <property type="entry name" value="IPNS-like_FE2OG_OXY"/>
</dbReference>
<keyword evidence="7" id="KW-1185">Reference proteome</keyword>
<accession>B9S194</accession>
<evidence type="ECO:0000313" key="6">
    <source>
        <dbReference type="EMBL" id="EEF42736.1"/>
    </source>
</evidence>
<evidence type="ECO:0000256" key="4">
    <source>
        <dbReference type="RuleBase" id="RU003682"/>
    </source>
</evidence>
<evidence type="ECO:0000256" key="1">
    <source>
        <dbReference type="ARBA" id="ARBA00022723"/>
    </source>
</evidence>
<dbReference type="SUPFAM" id="SSF51197">
    <property type="entry name" value="Clavaminate synthase-like"/>
    <property type="match status" value="1"/>
</dbReference>
<sequence>MEEKRKYWQRPGEMEGFGQAFVVSESQKLDWGDMFYMITLPHELRKSYLFPELPVSFRATLESYSTEMENLALKIFNLMAKALEMEPKEMREIFEKGCQKMRMNYYPPCPLPELVMGLNSHTDAVGLTILLQVNEVEGLQVKKDGKYVPVKPLPDAFIINVGDILEVVTNGIYKSVEHRATVNSEEERISIATFYSPKLDGDMGPAPSLITPQTPSSFRKIAVADFLRVFFSKELNGKAFLDFLRIQNGEA</sequence>
<evidence type="ECO:0000313" key="7">
    <source>
        <dbReference type="Proteomes" id="UP000008311"/>
    </source>
</evidence>
<dbReference type="GO" id="GO:0046872">
    <property type="term" value="F:metal ion binding"/>
    <property type="evidence" value="ECO:0007669"/>
    <property type="project" value="UniProtKB-KW"/>
</dbReference>
<dbReference type="InParanoid" id="B9S194"/>
<protein>
    <submittedName>
        <fullName evidence="6">Leucoanthocyanidin dioxygenase, putative</fullName>
        <ecNumber evidence="6">1.14.11.23</ecNumber>
    </submittedName>
</protein>
<reference evidence="7" key="1">
    <citation type="journal article" date="2010" name="Nat. Biotechnol.">
        <title>Draft genome sequence of the oilseed species Ricinus communis.</title>
        <authorList>
            <person name="Chan A.P."/>
            <person name="Crabtree J."/>
            <person name="Zhao Q."/>
            <person name="Lorenzi H."/>
            <person name="Orvis J."/>
            <person name="Puiu D."/>
            <person name="Melake-Berhan A."/>
            <person name="Jones K.M."/>
            <person name="Redman J."/>
            <person name="Chen G."/>
            <person name="Cahoon E.B."/>
            <person name="Gedil M."/>
            <person name="Stanke M."/>
            <person name="Haas B.J."/>
            <person name="Wortman J.R."/>
            <person name="Fraser-Liggett C.M."/>
            <person name="Ravel J."/>
            <person name="Rabinowicz P.D."/>
        </authorList>
    </citation>
    <scope>NUCLEOTIDE SEQUENCE [LARGE SCALE GENOMIC DNA]</scope>
    <source>
        <strain evidence="7">cv. Hale</strain>
    </source>
</reference>
<dbReference type="FunFam" id="2.60.120.330:FF:000079">
    <property type="entry name" value="Protein SRG1"/>
    <property type="match status" value="1"/>
</dbReference>
<comment type="similarity">
    <text evidence="4">Belongs to the iron/ascorbate-dependent oxidoreductase family.</text>
</comment>
<dbReference type="InterPro" id="IPR027443">
    <property type="entry name" value="IPNS-like_sf"/>
</dbReference>